<evidence type="ECO:0000313" key="3">
    <source>
        <dbReference type="Proteomes" id="UP000737113"/>
    </source>
</evidence>
<reference evidence="2" key="1">
    <citation type="submission" date="2020-04" db="EMBL/GenBank/DDBJ databases">
        <title>Description of Shewanella salipaludis sp. nov., isolated from a salt marsh.</title>
        <authorList>
            <person name="Park S."/>
            <person name="Yoon J.-H."/>
        </authorList>
    </citation>
    <scope>NUCLEOTIDE SEQUENCE</scope>
    <source>
        <strain evidence="2">SHSM-M6</strain>
    </source>
</reference>
<dbReference type="AlphaFoldDB" id="A0A972FYA2"/>
<gene>
    <name evidence="2" type="ORF">HC757_09770</name>
</gene>
<sequence>MAIPPSLCIERLLAALAAADIGQHPVEVHGALVGLICGGVEQRAEAWVKPLLELMNDGQPLPQELHRLVAELYQDTVTRLVDFEFGFTPLLPEEEEPLTMRVEALSLWVQSFLTGLAIIQPKLNQASADVREAIKDLAEIAQVEFDVSDDQESERAYTELAEFVRMAAILCYSEFGPELPLDDTEASTVLH</sequence>
<dbReference type="EMBL" id="JAAXYH010000005">
    <property type="protein sequence ID" value="NMH65458.1"/>
    <property type="molecule type" value="Genomic_DNA"/>
</dbReference>
<dbReference type="InterPro" id="IPR011978">
    <property type="entry name" value="YgfB-like"/>
</dbReference>
<protein>
    <submittedName>
        <fullName evidence="2">UPF0149 family protein</fullName>
    </submittedName>
</protein>
<evidence type="ECO:0000313" key="2">
    <source>
        <dbReference type="EMBL" id="NMH65458.1"/>
    </source>
</evidence>
<dbReference type="InterPro" id="IPR036255">
    <property type="entry name" value="YgfB-like_sf"/>
</dbReference>
<dbReference type="PANTHER" id="PTHR37528">
    <property type="entry name" value="UPF0149 PROTEIN YGFB"/>
    <property type="match status" value="1"/>
</dbReference>
<dbReference type="NCBIfam" id="TIGR02292">
    <property type="entry name" value="ygfB_yecA"/>
    <property type="match status" value="1"/>
</dbReference>
<dbReference type="Proteomes" id="UP000737113">
    <property type="component" value="Unassembled WGS sequence"/>
</dbReference>
<dbReference type="PANTHER" id="PTHR37528:SF1">
    <property type="entry name" value="UPF0149 PROTEIN YGFB"/>
    <property type="match status" value="1"/>
</dbReference>
<accession>A0A972FYA2</accession>
<comment type="similarity">
    <text evidence="1">Belongs to the UPF0149 family.</text>
</comment>
<name>A0A972FYA2_9GAMM</name>
<proteinExistence type="inferred from homology"/>
<keyword evidence="3" id="KW-1185">Reference proteome</keyword>
<dbReference type="SUPFAM" id="SSF101327">
    <property type="entry name" value="YgfB-like"/>
    <property type="match status" value="1"/>
</dbReference>
<dbReference type="Pfam" id="PF03695">
    <property type="entry name" value="UPF0149"/>
    <property type="match status" value="1"/>
</dbReference>
<evidence type="ECO:0000256" key="1">
    <source>
        <dbReference type="ARBA" id="ARBA00038308"/>
    </source>
</evidence>
<dbReference type="Gene3D" id="1.20.120.740">
    <property type="entry name" value="YgfB uncharacterised protein family UPF0149, PF03695"/>
    <property type="match status" value="1"/>
</dbReference>
<dbReference type="RefSeq" id="WP_169564155.1">
    <property type="nucleotide sequence ID" value="NZ_JAAXYH010000005.1"/>
</dbReference>
<dbReference type="GO" id="GO:0005829">
    <property type="term" value="C:cytosol"/>
    <property type="evidence" value="ECO:0007669"/>
    <property type="project" value="TreeGrafter"/>
</dbReference>
<organism evidence="2 3">
    <name type="scientific">Shewanella salipaludis</name>
    <dbReference type="NCBI Taxonomy" id="2723052"/>
    <lineage>
        <taxon>Bacteria</taxon>
        <taxon>Pseudomonadati</taxon>
        <taxon>Pseudomonadota</taxon>
        <taxon>Gammaproteobacteria</taxon>
        <taxon>Alteromonadales</taxon>
        <taxon>Shewanellaceae</taxon>
        <taxon>Shewanella</taxon>
    </lineage>
</organism>
<comment type="caution">
    <text evidence="2">The sequence shown here is derived from an EMBL/GenBank/DDBJ whole genome shotgun (WGS) entry which is preliminary data.</text>
</comment>